<dbReference type="EMBL" id="AP019514">
    <property type="protein sequence ID" value="BBI61994.1"/>
    <property type="molecule type" value="Genomic_DNA"/>
</dbReference>
<dbReference type="KEGG" id="hsr:HSBAA_33000"/>
<dbReference type="Gene3D" id="3.40.50.261">
    <property type="entry name" value="Succinyl-CoA synthetase domains"/>
    <property type="match status" value="1"/>
</dbReference>
<accession>A0A455UG26</accession>
<organism evidence="4 5">
    <name type="scientific">Vreelandella sulfidaeris</name>
    <dbReference type="NCBI Taxonomy" id="115553"/>
    <lineage>
        <taxon>Bacteria</taxon>
        <taxon>Pseudomonadati</taxon>
        <taxon>Pseudomonadota</taxon>
        <taxon>Gammaproteobacteria</taxon>
        <taxon>Oceanospirillales</taxon>
        <taxon>Halomonadaceae</taxon>
        <taxon>Vreelandella</taxon>
    </lineage>
</organism>
<evidence type="ECO:0000313" key="5">
    <source>
        <dbReference type="Proteomes" id="UP000320231"/>
    </source>
</evidence>
<protein>
    <submittedName>
        <fullName evidence="4">Uncharacterized protein</fullName>
    </submittedName>
</protein>
<dbReference type="GO" id="GO:0005524">
    <property type="term" value="F:ATP binding"/>
    <property type="evidence" value="ECO:0007669"/>
    <property type="project" value="UniProtKB-KW"/>
</dbReference>
<dbReference type="AlphaFoldDB" id="A0A455UG26"/>
<sequence length="80" mass="8546">MLAIDKLISAGGKLAEFSAETQAALHRSEVDMSKPGENPVDLGGNASPERFVQALEIVAADTNVDAVLVVHAPHEWPLLW</sequence>
<keyword evidence="2" id="KW-0547">Nucleotide-binding</keyword>
<reference evidence="4 5" key="1">
    <citation type="journal article" date="2019" name="Microbiol. Resour. Announc.">
        <title>Complete Genome Sequence of Halomonas sulfidaeris Strain Esulfide1 Isolated from a Metal Sulfide Rock at a Depth of 2,200 Meters, Obtained Using Nanopore Sequencing.</title>
        <authorList>
            <person name="Saito M."/>
            <person name="Nishigata A."/>
            <person name="Galipon J."/>
            <person name="Arakawa K."/>
        </authorList>
    </citation>
    <scope>NUCLEOTIDE SEQUENCE [LARGE SCALE GENOMIC DNA]</scope>
    <source>
        <strain evidence="4 5">ATCC BAA-803</strain>
    </source>
</reference>
<evidence type="ECO:0000313" key="4">
    <source>
        <dbReference type="EMBL" id="BBI61994.1"/>
    </source>
</evidence>
<dbReference type="Proteomes" id="UP000320231">
    <property type="component" value="Chromosome"/>
</dbReference>
<proteinExistence type="predicted"/>
<dbReference type="SUPFAM" id="SSF52210">
    <property type="entry name" value="Succinyl-CoA synthetase domains"/>
    <property type="match status" value="1"/>
</dbReference>
<gene>
    <name evidence="4" type="ORF">HSBAA_33000</name>
</gene>
<evidence type="ECO:0000256" key="3">
    <source>
        <dbReference type="ARBA" id="ARBA00022840"/>
    </source>
</evidence>
<dbReference type="PANTHER" id="PTHR43334">
    <property type="entry name" value="ACETATE--COA LIGASE [ADP-FORMING]"/>
    <property type="match status" value="1"/>
</dbReference>
<evidence type="ECO:0000256" key="2">
    <source>
        <dbReference type="ARBA" id="ARBA00022741"/>
    </source>
</evidence>
<evidence type="ECO:0000256" key="1">
    <source>
        <dbReference type="ARBA" id="ARBA00022598"/>
    </source>
</evidence>
<dbReference type="PANTHER" id="PTHR43334:SF1">
    <property type="entry name" value="3-HYDROXYPROPIONATE--COA LIGASE [ADP-FORMING]"/>
    <property type="match status" value="1"/>
</dbReference>
<dbReference type="InterPro" id="IPR051538">
    <property type="entry name" value="Acyl-CoA_Synth/Transferase"/>
</dbReference>
<keyword evidence="3" id="KW-0067">ATP-binding</keyword>
<dbReference type="InterPro" id="IPR016102">
    <property type="entry name" value="Succinyl-CoA_synth-like"/>
</dbReference>
<keyword evidence="1" id="KW-0436">Ligase</keyword>
<dbReference type="GO" id="GO:0016874">
    <property type="term" value="F:ligase activity"/>
    <property type="evidence" value="ECO:0007669"/>
    <property type="project" value="UniProtKB-KW"/>
</dbReference>
<name>A0A455UG26_9GAMM</name>